<protein>
    <submittedName>
        <fullName evidence="3">Uncharacterized protein</fullName>
    </submittedName>
</protein>
<keyword evidence="4" id="KW-1185">Reference proteome</keyword>
<feature type="transmembrane region" description="Helical" evidence="2">
    <location>
        <begin position="48"/>
        <end position="68"/>
    </location>
</feature>
<gene>
    <name evidence="3" type="ORF">SEMRO_12_G009140.1</name>
</gene>
<name>A0A9N8DC17_9STRA</name>
<evidence type="ECO:0000256" key="2">
    <source>
        <dbReference type="SAM" id="Phobius"/>
    </source>
</evidence>
<feature type="region of interest" description="Disordered" evidence="1">
    <location>
        <begin position="250"/>
        <end position="270"/>
    </location>
</feature>
<feature type="compositionally biased region" description="Polar residues" evidence="1">
    <location>
        <begin position="73"/>
        <end position="90"/>
    </location>
</feature>
<reference evidence="3" key="1">
    <citation type="submission" date="2020-06" db="EMBL/GenBank/DDBJ databases">
        <authorList>
            <consortium name="Plant Systems Biology data submission"/>
        </authorList>
    </citation>
    <scope>NUCLEOTIDE SEQUENCE</scope>
    <source>
        <strain evidence="3">D6</strain>
    </source>
</reference>
<dbReference type="Proteomes" id="UP001153069">
    <property type="component" value="Unassembled WGS sequence"/>
</dbReference>
<dbReference type="OrthoDB" id="69991at2759"/>
<accession>A0A9N8DC17</accession>
<feature type="compositionally biased region" description="Acidic residues" evidence="1">
    <location>
        <begin position="166"/>
        <end position="176"/>
    </location>
</feature>
<comment type="caution">
    <text evidence="3">The sequence shown here is derived from an EMBL/GenBank/DDBJ whole genome shotgun (WGS) entry which is preliminary data.</text>
</comment>
<keyword evidence="2" id="KW-0472">Membrane</keyword>
<evidence type="ECO:0000313" key="3">
    <source>
        <dbReference type="EMBL" id="CAB9496954.1"/>
    </source>
</evidence>
<organism evidence="3 4">
    <name type="scientific">Seminavis robusta</name>
    <dbReference type="NCBI Taxonomy" id="568900"/>
    <lineage>
        <taxon>Eukaryota</taxon>
        <taxon>Sar</taxon>
        <taxon>Stramenopiles</taxon>
        <taxon>Ochrophyta</taxon>
        <taxon>Bacillariophyta</taxon>
        <taxon>Bacillariophyceae</taxon>
        <taxon>Bacillariophycidae</taxon>
        <taxon>Naviculales</taxon>
        <taxon>Naviculaceae</taxon>
        <taxon>Seminavis</taxon>
    </lineage>
</organism>
<proteinExistence type="predicted"/>
<keyword evidence="2" id="KW-1133">Transmembrane helix</keyword>
<keyword evidence="2" id="KW-0812">Transmembrane</keyword>
<feature type="region of interest" description="Disordered" evidence="1">
    <location>
        <begin position="166"/>
        <end position="185"/>
    </location>
</feature>
<evidence type="ECO:0000256" key="1">
    <source>
        <dbReference type="SAM" id="MobiDB-lite"/>
    </source>
</evidence>
<dbReference type="EMBL" id="CAICTM010000012">
    <property type="protein sequence ID" value="CAB9496954.1"/>
    <property type="molecule type" value="Genomic_DNA"/>
</dbReference>
<feature type="region of interest" description="Disordered" evidence="1">
    <location>
        <begin position="73"/>
        <end position="94"/>
    </location>
</feature>
<sequence length="270" mass="29478">MMMYDKPEGTDGTIEHSLVDIAIASPDEDESNAAQDSSKSARVAAKRILTVVLALALVIASVTTIAVIRQNQSDDNTNKQVSSTSKAQNNDMDDEFVTPEGCPREIKICSDLSIVTRTGSNCEFTPCPKGTCFMDMKRCADGTKVARDPENNCDFLTCRRSIPDLNEEVPEQPEETTTEKEDPTVQCPSRDIKMCTDLTTVVRTGPDCNFAACPPGSCLADSKECSDGVVVGRDPENDCEFFPCPKEVEEETSQKVKQAVTETQQDTKEP</sequence>
<evidence type="ECO:0000313" key="4">
    <source>
        <dbReference type="Proteomes" id="UP001153069"/>
    </source>
</evidence>
<dbReference type="AlphaFoldDB" id="A0A9N8DC17"/>